<feature type="transmembrane region" description="Helical" evidence="9">
    <location>
        <begin position="314"/>
        <end position="340"/>
    </location>
</feature>
<feature type="transmembrane region" description="Helical" evidence="9">
    <location>
        <begin position="227"/>
        <end position="251"/>
    </location>
</feature>
<feature type="transmembrane region" description="Helical" evidence="9">
    <location>
        <begin position="106"/>
        <end position="127"/>
    </location>
</feature>
<dbReference type="Pfam" id="PF00528">
    <property type="entry name" value="BPD_transp_1"/>
    <property type="match status" value="1"/>
</dbReference>
<reference evidence="12 13" key="1">
    <citation type="submission" date="2016-09" db="EMBL/GenBank/DDBJ databases">
        <authorList>
            <person name="Capua I."/>
            <person name="De Benedictis P."/>
            <person name="Joannis T."/>
            <person name="Lombin L.H."/>
            <person name="Cattoli G."/>
        </authorList>
    </citation>
    <scope>NUCLEOTIDE SEQUENCE [LARGE SCALE GENOMIC DNA]</scope>
    <source>
        <strain evidence="12 13">GluBS11</strain>
    </source>
</reference>
<dbReference type="STRING" id="1619234.SAMN05421730_10611"/>
<evidence type="ECO:0000256" key="4">
    <source>
        <dbReference type="ARBA" id="ARBA00022475"/>
    </source>
</evidence>
<keyword evidence="4 10" id="KW-1003">Cell membrane</keyword>
<dbReference type="InterPro" id="IPR035906">
    <property type="entry name" value="MetI-like_sf"/>
</dbReference>
<evidence type="ECO:0000259" key="11">
    <source>
        <dbReference type="PROSITE" id="PS50928"/>
    </source>
</evidence>
<gene>
    <name evidence="12" type="ORF">SAMN05421730_10611</name>
</gene>
<evidence type="ECO:0000256" key="10">
    <source>
        <dbReference type="RuleBase" id="RU367050"/>
    </source>
</evidence>
<dbReference type="PROSITE" id="PS50928">
    <property type="entry name" value="ABC_TM1"/>
    <property type="match status" value="1"/>
</dbReference>
<comment type="subcellular location">
    <subcellularLocation>
        <location evidence="1 9">Cell membrane</location>
        <topology evidence="1 9">Multi-pass membrane protein</topology>
    </subcellularLocation>
</comment>
<dbReference type="SUPFAM" id="SSF161098">
    <property type="entry name" value="MetI-like"/>
    <property type="match status" value="1"/>
</dbReference>
<evidence type="ECO:0000256" key="6">
    <source>
        <dbReference type="ARBA" id="ARBA00022692"/>
    </source>
</evidence>
<accession>A0A1D3TZ54</accession>
<dbReference type="PANTHER" id="PTHR47314">
    <property type="entry name" value="MALTOSE/MALTODEXTRIN TRANSPORT SYSTEM PERMEASE PROTEIN MALF"/>
    <property type="match status" value="1"/>
</dbReference>
<organism evidence="12 13">
    <name type="scientific">Anaerobium acetethylicum</name>
    <dbReference type="NCBI Taxonomy" id="1619234"/>
    <lineage>
        <taxon>Bacteria</taxon>
        <taxon>Bacillati</taxon>
        <taxon>Bacillota</taxon>
        <taxon>Clostridia</taxon>
        <taxon>Lachnospirales</taxon>
        <taxon>Lachnospiraceae</taxon>
        <taxon>Anaerobium</taxon>
    </lineage>
</organism>
<feature type="transmembrane region" description="Helical" evidence="9">
    <location>
        <begin position="361"/>
        <end position="379"/>
    </location>
</feature>
<evidence type="ECO:0000256" key="2">
    <source>
        <dbReference type="ARBA" id="ARBA00009047"/>
    </source>
</evidence>
<feature type="transmembrane region" description="Helical" evidence="9">
    <location>
        <begin position="163"/>
        <end position="188"/>
    </location>
</feature>
<dbReference type="GO" id="GO:0015423">
    <property type="term" value="F:ABC-type maltose transporter activity"/>
    <property type="evidence" value="ECO:0007669"/>
    <property type="project" value="TreeGrafter"/>
</dbReference>
<dbReference type="EMBL" id="FMKA01000061">
    <property type="protein sequence ID" value="SCP99800.1"/>
    <property type="molecule type" value="Genomic_DNA"/>
</dbReference>
<sequence>MKIMKKKKGNSGTGKNVFREIGEIFRDGDVLTKLSFALLGVSNLFRRQVIKGLLYFTMELGFIFYMIMFGVTALSHLDNLGDQKQGMVFDEARGIYVKTQGQNSMLLLLAAVVGIFIIVVFAVIWFSNIRSAIRVQKLKEQGKHIPNFREDIRSYADAKLHKALLAVPFLGILMFNVLPLVFMILIAFTNFDKTHQPPGNLFTWVGLANFKTMLNAGSTIGRTFWPILIWTIVWAVFATFLNYILGMILAIMINRKETRFKRFWRTIFVMSIAVPQFVSLLVMRSMLQESGAVNVLLQELGLIDSSLPFLSSGLWAKVTVIIVNIWVGVPYTMLITTGILQNIPADLYEAARVDGANPYQMFVKITLPYMFFITTPYLITQFVGNINNFNVIFLLTGGGPNTLKFYQAGHTDLLVTWLYKLTVNSFDYSYAAVIGIIVFIISAVLSLITYRNTKSYKNEEDYQ</sequence>
<evidence type="ECO:0000256" key="7">
    <source>
        <dbReference type="ARBA" id="ARBA00022989"/>
    </source>
</evidence>
<comment type="similarity">
    <text evidence="2 10">Belongs to the binding-protein-dependent transport system permease family. MalFG subfamily.</text>
</comment>
<evidence type="ECO:0000256" key="3">
    <source>
        <dbReference type="ARBA" id="ARBA00022448"/>
    </source>
</evidence>
<keyword evidence="7 9" id="KW-1133">Transmembrane helix</keyword>
<dbReference type="GO" id="GO:0042956">
    <property type="term" value="P:maltodextrin transmembrane transport"/>
    <property type="evidence" value="ECO:0007669"/>
    <property type="project" value="TreeGrafter"/>
</dbReference>
<keyword evidence="5 10" id="KW-0762">Sugar transport</keyword>
<dbReference type="Proteomes" id="UP000199315">
    <property type="component" value="Unassembled WGS sequence"/>
</dbReference>
<evidence type="ECO:0000256" key="8">
    <source>
        <dbReference type="ARBA" id="ARBA00023136"/>
    </source>
</evidence>
<dbReference type="GO" id="GO:1990060">
    <property type="term" value="C:maltose transport complex"/>
    <property type="evidence" value="ECO:0007669"/>
    <property type="project" value="TreeGrafter"/>
</dbReference>
<feature type="transmembrane region" description="Helical" evidence="9">
    <location>
        <begin position="263"/>
        <end position="283"/>
    </location>
</feature>
<evidence type="ECO:0000256" key="9">
    <source>
        <dbReference type="RuleBase" id="RU363032"/>
    </source>
</evidence>
<comment type="function">
    <text evidence="10">Part of the ABC transporter complex MalEFGK involved in maltose/maltodextrin import. Probably responsible for the translocation of the substrate across the membrane.</text>
</comment>
<dbReference type="AlphaFoldDB" id="A0A1D3TZ54"/>
<dbReference type="CDD" id="cd06261">
    <property type="entry name" value="TM_PBP2"/>
    <property type="match status" value="1"/>
</dbReference>
<keyword evidence="13" id="KW-1185">Reference proteome</keyword>
<keyword evidence="8 9" id="KW-0472">Membrane</keyword>
<feature type="transmembrane region" description="Helical" evidence="9">
    <location>
        <begin position="53"/>
        <end position="77"/>
    </location>
</feature>
<dbReference type="Gene3D" id="1.10.3720.10">
    <property type="entry name" value="MetI-like"/>
    <property type="match status" value="1"/>
</dbReference>
<keyword evidence="3 9" id="KW-0813">Transport</keyword>
<name>A0A1D3TZ54_9FIRM</name>
<evidence type="ECO:0000313" key="12">
    <source>
        <dbReference type="EMBL" id="SCP99800.1"/>
    </source>
</evidence>
<dbReference type="PANTHER" id="PTHR47314:SF1">
    <property type="entry name" value="MALTOSE_MALTODEXTRIN TRANSPORT SYSTEM PERMEASE PROTEIN MALF"/>
    <property type="match status" value="1"/>
</dbReference>
<proteinExistence type="inferred from homology"/>
<feature type="domain" description="ABC transmembrane type-1" evidence="11">
    <location>
        <begin position="228"/>
        <end position="449"/>
    </location>
</feature>
<keyword evidence="6 9" id="KW-0812">Transmembrane</keyword>
<evidence type="ECO:0000256" key="5">
    <source>
        <dbReference type="ARBA" id="ARBA00022597"/>
    </source>
</evidence>
<protein>
    <recommendedName>
        <fullName evidence="10">Maltose/maltodextrin transport system permease protein</fullName>
    </recommendedName>
</protein>
<feature type="transmembrane region" description="Helical" evidence="9">
    <location>
        <begin position="428"/>
        <end position="450"/>
    </location>
</feature>
<dbReference type="InterPro" id="IPR000515">
    <property type="entry name" value="MetI-like"/>
</dbReference>
<evidence type="ECO:0000313" key="13">
    <source>
        <dbReference type="Proteomes" id="UP000199315"/>
    </source>
</evidence>
<evidence type="ECO:0000256" key="1">
    <source>
        <dbReference type="ARBA" id="ARBA00004651"/>
    </source>
</evidence>